<feature type="region of interest" description="Disordered" evidence="1">
    <location>
        <begin position="131"/>
        <end position="178"/>
    </location>
</feature>
<evidence type="ECO:0000256" key="2">
    <source>
        <dbReference type="SAM" id="SignalP"/>
    </source>
</evidence>
<name>A0A4Y9T156_9BURK</name>
<feature type="chain" id="PRO_5021293620" evidence="2">
    <location>
        <begin position="27"/>
        <end position="178"/>
    </location>
</feature>
<evidence type="ECO:0000313" key="3">
    <source>
        <dbReference type="EMBL" id="TFW33154.1"/>
    </source>
</evidence>
<accession>A0A4Y9T156</accession>
<protein>
    <submittedName>
        <fullName evidence="3">Uncharacterized protein</fullName>
    </submittedName>
</protein>
<keyword evidence="4" id="KW-1185">Reference proteome</keyword>
<organism evidence="3 4">
    <name type="scientific">Massilia horti</name>
    <dbReference type="NCBI Taxonomy" id="2562153"/>
    <lineage>
        <taxon>Bacteria</taxon>
        <taxon>Pseudomonadati</taxon>
        <taxon>Pseudomonadota</taxon>
        <taxon>Betaproteobacteria</taxon>
        <taxon>Burkholderiales</taxon>
        <taxon>Oxalobacteraceae</taxon>
        <taxon>Telluria group</taxon>
        <taxon>Massilia</taxon>
    </lineage>
</organism>
<comment type="caution">
    <text evidence="3">The sequence shown here is derived from an EMBL/GenBank/DDBJ whole genome shotgun (WGS) entry which is preliminary data.</text>
</comment>
<evidence type="ECO:0000256" key="1">
    <source>
        <dbReference type="SAM" id="MobiDB-lite"/>
    </source>
</evidence>
<dbReference type="OrthoDB" id="9952290at2"/>
<dbReference type="Proteomes" id="UP000297258">
    <property type="component" value="Unassembled WGS sequence"/>
</dbReference>
<gene>
    <name evidence="3" type="ORF">E4O92_07795</name>
</gene>
<feature type="compositionally biased region" description="Low complexity" evidence="1">
    <location>
        <begin position="153"/>
        <end position="163"/>
    </location>
</feature>
<dbReference type="AlphaFoldDB" id="A0A4Y9T156"/>
<sequence>MKLARRFIFFVLFSLISLAVFQRASAQTDPRLVLAEMIRQSQTGTMNPYWYGPQLWQTIASQTGNTGIYPQLVQLGPVQNIFVTQQLQLPQGQLFAMTVQHLKGQSKWIFGISNFSNRIEYANFNVSQTAAPPPLPAPFPSPTPIPAPGPGTSPGSSTPPSSTEPKDSEACKKFPNLC</sequence>
<feature type="signal peptide" evidence="2">
    <location>
        <begin position="1"/>
        <end position="26"/>
    </location>
</feature>
<keyword evidence="2" id="KW-0732">Signal</keyword>
<reference evidence="3 4" key="1">
    <citation type="submission" date="2019-03" db="EMBL/GenBank/DDBJ databases">
        <title>Draft genome of Massilia hortus sp. nov., a novel bacterial species of the Oxalobacteraceae family.</title>
        <authorList>
            <person name="Peta V."/>
            <person name="Raths R."/>
            <person name="Bucking H."/>
        </authorList>
    </citation>
    <scope>NUCLEOTIDE SEQUENCE [LARGE SCALE GENOMIC DNA]</scope>
    <source>
        <strain evidence="3 4">ONC3</strain>
    </source>
</reference>
<dbReference type="EMBL" id="SPUM01000045">
    <property type="protein sequence ID" value="TFW33154.1"/>
    <property type="molecule type" value="Genomic_DNA"/>
</dbReference>
<evidence type="ECO:0000313" key="4">
    <source>
        <dbReference type="Proteomes" id="UP000297258"/>
    </source>
</evidence>
<feature type="compositionally biased region" description="Pro residues" evidence="1">
    <location>
        <begin position="131"/>
        <end position="151"/>
    </location>
</feature>
<proteinExistence type="predicted"/>
<dbReference type="RefSeq" id="WP_135189194.1">
    <property type="nucleotide sequence ID" value="NZ_SPUM01000045.1"/>
</dbReference>